<proteinExistence type="predicted"/>
<protein>
    <submittedName>
        <fullName evidence="1">Uncharacterized protein</fullName>
    </submittedName>
</protein>
<keyword evidence="2" id="KW-1185">Reference proteome</keyword>
<name>A0A1M6MEI1_9FIRM</name>
<organism evidence="1 2">
    <name type="scientific">Caminicella sporogenes DSM 14501</name>
    <dbReference type="NCBI Taxonomy" id="1121266"/>
    <lineage>
        <taxon>Bacteria</taxon>
        <taxon>Bacillati</taxon>
        <taxon>Bacillota</taxon>
        <taxon>Clostridia</taxon>
        <taxon>Peptostreptococcales</taxon>
        <taxon>Caminicellaceae</taxon>
        <taxon>Caminicella</taxon>
    </lineage>
</organism>
<reference evidence="1 2" key="1">
    <citation type="submission" date="2016-11" db="EMBL/GenBank/DDBJ databases">
        <authorList>
            <person name="Jaros S."/>
            <person name="Januszkiewicz K."/>
            <person name="Wedrychowicz H."/>
        </authorList>
    </citation>
    <scope>NUCLEOTIDE SEQUENCE [LARGE SCALE GENOMIC DNA]</scope>
    <source>
        <strain evidence="1 2">DSM 14501</strain>
    </source>
</reference>
<dbReference type="AlphaFoldDB" id="A0A1M6MEI1"/>
<gene>
    <name evidence="1" type="ORF">SAMN02745883_00509</name>
</gene>
<evidence type="ECO:0000313" key="1">
    <source>
        <dbReference type="EMBL" id="SHJ81854.1"/>
    </source>
</evidence>
<dbReference type="STRING" id="1121266.SAMN02745883_00509"/>
<dbReference type="EMBL" id="FRAJ01000004">
    <property type="protein sequence ID" value="SHJ81854.1"/>
    <property type="molecule type" value="Genomic_DNA"/>
</dbReference>
<evidence type="ECO:0000313" key="2">
    <source>
        <dbReference type="Proteomes" id="UP000184082"/>
    </source>
</evidence>
<sequence length="189" mass="22957">MNKIDYITAVLEKFIKTFIIKYEYYNIGIIKKIRIDSRKNLEYDEKKWCDYFLKKSCLNYCAKFMFLRLYEDKGFITSKLNRKGLVVWESFVKNIKERYDILYNLAVTDIINNDEVEDIFRETDYDMYKIDNELAHIIINGFLDVDFSRIEDEDLKEVFRNIYPLDEREEKNFSEFYLSAPAFDYILSL</sequence>
<accession>A0A1M6MEI1</accession>
<dbReference type="Proteomes" id="UP000184082">
    <property type="component" value="Unassembled WGS sequence"/>
</dbReference>
<dbReference type="RefSeq" id="WP_072965819.1">
    <property type="nucleotide sequence ID" value="NZ_FRAJ01000004.1"/>
</dbReference>